<reference evidence="5 6" key="1">
    <citation type="submission" date="2020-08" db="EMBL/GenBank/DDBJ databases">
        <title>Novel species isolated from subtropical streams in China.</title>
        <authorList>
            <person name="Lu H."/>
        </authorList>
    </citation>
    <scope>NUCLEOTIDE SEQUENCE [LARGE SCALE GENOMIC DNA]</scope>
    <source>
        <strain evidence="5 6">NL8W</strain>
    </source>
</reference>
<protein>
    <submittedName>
        <fullName evidence="5">Metallophosphoesterase family protein</fullName>
    </submittedName>
</protein>
<dbReference type="Pfam" id="PF12850">
    <property type="entry name" value="Metallophos_2"/>
    <property type="match status" value="1"/>
</dbReference>
<evidence type="ECO:0000259" key="4">
    <source>
        <dbReference type="Pfam" id="PF12850"/>
    </source>
</evidence>
<keyword evidence="6" id="KW-1185">Reference proteome</keyword>
<dbReference type="InterPro" id="IPR051158">
    <property type="entry name" value="Metallophosphoesterase_sf"/>
</dbReference>
<gene>
    <name evidence="5" type="ORF">H8L47_09465</name>
</gene>
<keyword evidence="2" id="KW-0479">Metal-binding</keyword>
<dbReference type="EMBL" id="JACOFX010000003">
    <property type="protein sequence ID" value="MBC3907796.1"/>
    <property type="molecule type" value="Genomic_DNA"/>
</dbReference>
<evidence type="ECO:0000256" key="3">
    <source>
        <dbReference type="ARBA" id="ARBA00022801"/>
    </source>
</evidence>
<dbReference type="PANTHER" id="PTHR31302">
    <property type="entry name" value="TRANSMEMBRANE PROTEIN WITH METALLOPHOSPHOESTERASE DOMAIN-RELATED"/>
    <property type="match status" value="1"/>
</dbReference>
<dbReference type="InterPro" id="IPR029052">
    <property type="entry name" value="Metallo-depent_PP-like"/>
</dbReference>
<dbReference type="SUPFAM" id="SSF56300">
    <property type="entry name" value="Metallo-dependent phosphatases"/>
    <property type="match status" value="1"/>
</dbReference>
<name>A0ABR6Z8A2_9BURK</name>
<comment type="similarity">
    <text evidence="1">Belongs to the metallophosphoesterase superfamily. YfcE family.</text>
</comment>
<keyword evidence="3" id="KW-0378">Hydrolase</keyword>
<feature type="domain" description="Calcineurin-like phosphoesterase" evidence="4">
    <location>
        <begin position="58"/>
        <end position="236"/>
    </location>
</feature>
<dbReference type="Proteomes" id="UP000646911">
    <property type="component" value="Unassembled WGS sequence"/>
</dbReference>
<evidence type="ECO:0000256" key="2">
    <source>
        <dbReference type="ARBA" id="ARBA00022723"/>
    </source>
</evidence>
<evidence type="ECO:0000256" key="1">
    <source>
        <dbReference type="ARBA" id="ARBA00008950"/>
    </source>
</evidence>
<evidence type="ECO:0000313" key="6">
    <source>
        <dbReference type="Proteomes" id="UP000646911"/>
    </source>
</evidence>
<dbReference type="RefSeq" id="WP_186953338.1">
    <property type="nucleotide sequence ID" value="NZ_JACOFX010000003.1"/>
</dbReference>
<organism evidence="5 6">
    <name type="scientific">Undibacterium umbellatum</name>
    <dbReference type="NCBI Taxonomy" id="2762300"/>
    <lineage>
        <taxon>Bacteria</taxon>
        <taxon>Pseudomonadati</taxon>
        <taxon>Pseudomonadota</taxon>
        <taxon>Betaproteobacteria</taxon>
        <taxon>Burkholderiales</taxon>
        <taxon>Oxalobacteraceae</taxon>
        <taxon>Undibacterium</taxon>
    </lineage>
</organism>
<accession>A0ABR6Z8A2</accession>
<sequence>MGRGKYYGKWRQAGEGLEAAFYKENWAARIAYAMRLQGQLHQDRRDLYLPVPKGYQCKLAFISDLHAGPLTDVRLLEQAFAAIAAFEQDVILFGGDYVSLHARHMQHLIKPLRLLDPATPKFAVMGNHDLWLDDEHISNCLQDAGVQVLVNQNRRLPAPFDAISICGMDEPGVGMPDAEQTFAGAGEVRLLLMHSPLGLKHVAGHDFQLAFCGHTHGGQIAAPGGTPLVLPPGSGERRYAWGLFALPGGRTLLTSRGIGMSDLPIRLFATSEVHLCHLHSALDIVEHEGQHVDAGIKPA</sequence>
<comment type="caution">
    <text evidence="5">The sequence shown here is derived from an EMBL/GenBank/DDBJ whole genome shotgun (WGS) entry which is preliminary data.</text>
</comment>
<dbReference type="PANTHER" id="PTHR31302:SF31">
    <property type="entry name" value="PHOSPHODIESTERASE YAEI"/>
    <property type="match status" value="1"/>
</dbReference>
<dbReference type="InterPro" id="IPR024654">
    <property type="entry name" value="Calcineurin-like_PHP_lpxH"/>
</dbReference>
<proteinExistence type="inferred from homology"/>
<dbReference type="Gene3D" id="3.60.21.10">
    <property type="match status" value="1"/>
</dbReference>
<evidence type="ECO:0000313" key="5">
    <source>
        <dbReference type="EMBL" id="MBC3907796.1"/>
    </source>
</evidence>